<evidence type="ECO:0000259" key="1">
    <source>
        <dbReference type="Pfam" id="PF05089"/>
    </source>
</evidence>
<dbReference type="Gene3D" id="1.20.120.670">
    <property type="entry name" value="N-acetyl-b-d-glucoasminidase"/>
    <property type="match status" value="1"/>
</dbReference>
<dbReference type="PANTHER" id="PTHR12872:SF1">
    <property type="entry name" value="ALPHA-N-ACETYLGLUCOSAMINIDASE"/>
    <property type="match status" value="1"/>
</dbReference>
<dbReference type="InterPro" id="IPR007781">
    <property type="entry name" value="NAGLU"/>
</dbReference>
<dbReference type="Gene3D" id="3.20.20.80">
    <property type="entry name" value="Glycosidases"/>
    <property type="match status" value="1"/>
</dbReference>
<dbReference type="OrthoDB" id="1686541at2759"/>
<reference evidence="3" key="1">
    <citation type="submission" date="2018-05" db="EMBL/GenBank/DDBJ databases">
        <title>Draft genome of Mucuna pruriens seed.</title>
        <authorList>
            <person name="Nnadi N.E."/>
            <person name="Vos R."/>
            <person name="Hasami M.H."/>
            <person name="Devisetty U.K."/>
            <person name="Aguiy J.C."/>
        </authorList>
    </citation>
    <scope>NUCLEOTIDE SEQUENCE [LARGE SCALE GENOMIC DNA]</scope>
    <source>
        <strain evidence="3">JCA_2017</strain>
    </source>
</reference>
<dbReference type="InterPro" id="IPR024732">
    <property type="entry name" value="NAGLU_C"/>
</dbReference>
<dbReference type="Pfam" id="PF12972">
    <property type="entry name" value="NAGLU_C"/>
    <property type="match status" value="1"/>
</dbReference>
<evidence type="ECO:0000313" key="4">
    <source>
        <dbReference type="Proteomes" id="UP000257109"/>
    </source>
</evidence>
<gene>
    <name evidence="3" type="primary">NAGLU</name>
    <name evidence="3" type="ORF">CR513_12009</name>
</gene>
<dbReference type="STRING" id="157652.A0A371HND0"/>
<comment type="caution">
    <text evidence="3">The sequence shown here is derived from an EMBL/GenBank/DDBJ whole genome shotgun (WGS) entry which is preliminary data.</text>
</comment>
<evidence type="ECO:0000259" key="2">
    <source>
        <dbReference type="Pfam" id="PF12972"/>
    </source>
</evidence>
<feature type="non-terminal residue" evidence="3">
    <location>
        <position position="1"/>
    </location>
</feature>
<dbReference type="PANTHER" id="PTHR12872">
    <property type="entry name" value="ALPHA-N-ACETYLGLUCOSAMINIDASE"/>
    <property type="match status" value="1"/>
</dbReference>
<feature type="domain" description="Alpha-N-acetylglucosaminidase tim-barrel" evidence="1">
    <location>
        <begin position="19"/>
        <end position="205"/>
    </location>
</feature>
<accession>A0A371HND0</accession>
<sequence length="565" mass="64472">MRDLLSCYVKTTQLLVLFIIQSNTTGYIEIDRHFIKEKLDSGLIVTAHNMGIDTFNENSPPTNDPEYISTLGAAVYKGISKGDKDAVWLMQGWLFYSDSSFWKPPQMKALLHSVPLGKMIVLDLFADAKPIWKTSFQFYGTPYIWCMLHNFGGNIEMYGTLDAISSGPVDARVSENSTMVGVGMCMEGIEQNPIVYELMSEMAYRDKKVKVLEWIKSYCHRRYGKVVHQVEAAWEILYHTIYNCTDGIASAIAIVHNPIQHDRMKHVHIDRNFIKSKTKSGKINLSYVPSGSQEVNILRKPLLRAGFETNKLYIIVQNVSMNAKQFFPINLFLFSLLLPCKRISMGRLFYKDRLVIPSTSSWIHLLLKEFHATPVGGHFGAYMTYKKLAANLDDNCGMWLLALFVSNTYQAVSLVGLLQPLPIPKAIWEDISMNFITGLPRSKGFDAILVIVDCLSKYAHFLLLKHLFSTKNHGWYNSLYEMDKQRLICAVFLVNNLSNELVGCTPFKLVYGRKPPTLLHYLPVEILWLMTSKTMMKLLNSLHTTYHMAESANKYKRNVSFEEGD</sequence>
<dbReference type="EMBL" id="QJKJ01002106">
    <property type="protein sequence ID" value="RDY04290.1"/>
    <property type="molecule type" value="Genomic_DNA"/>
</dbReference>
<dbReference type="InterPro" id="IPR024733">
    <property type="entry name" value="NAGLU_tim-barrel"/>
</dbReference>
<proteinExistence type="predicted"/>
<protein>
    <submittedName>
        <fullName evidence="3">Alpha-N-acetylglucosaminidase</fullName>
    </submittedName>
</protein>
<evidence type="ECO:0000313" key="3">
    <source>
        <dbReference type="EMBL" id="RDY04290.1"/>
    </source>
</evidence>
<keyword evidence="4" id="KW-1185">Reference proteome</keyword>
<dbReference type="InterPro" id="IPR036397">
    <property type="entry name" value="RNaseH_sf"/>
</dbReference>
<dbReference type="Gene3D" id="3.30.420.10">
    <property type="entry name" value="Ribonuclease H-like superfamily/Ribonuclease H"/>
    <property type="match status" value="1"/>
</dbReference>
<feature type="domain" description="Alpha-N-acetylglucosaminidase C-terminal" evidence="2">
    <location>
        <begin position="214"/>
        <end position="251"/>
    </location>
</feature>
<dbReference type="Pfam" id="PF05089">
    <property type="entry name" value="NAGLU"/>
    <property type="match status" value="1"/>
</dbReference>
<name>A0A371HND0_MUCPR</name>
<dbReference type="GO" id="GO:0003676">
    <property type="term" value="F:nucleic acid binding"/>
    <property type="evidence" value="ECO:0007669"/>
    <property type="project" value="InterPro"/>
</dbReference>
<dbReference type="InterPro" id="IPR012337">
    <property type="entry name" value="RNaseH-like_sf"/>
</dbReference>
<dbReference type="SUPFAM" id="SSF53098">
    <property type="entry name" value="Ribonuclease H-like"/>
    <property type="match status" value="1"/>
</dbReference>
<dbReference type="Proteomes" id="UP000257109">
    <property type="component" value="Unassembled WGS sequence"/>
</dbReference>
<organism evidence="3 4">
    <name type="scientific">Mucuna pruriens</name>
    <name type="common">Velvet bean</name>
    <name type="synonym">Dolichos pruriens</name>
    <dbReference type="NCBI Taxonomy" id="157652"/>
    <lineage>
        <taxon>Eukaryota</taxon>
        <taxon>Viridiplantae</taxon>
        <taxon>Streptophyta</taxon>
        <taxon>Embryophyta</taxon>
        <taxon>Tracheophyta</taxon>
        <taxon>Spermatophyta</taxon>
        <taxon>Magnoliopsida</taxon>
        <taxon>eudicotyledons</taxon>
        <taxon>Gunneridae</taxon>
        <taxon>Pentapetalae</taxon>
        <taxon>rosids</taxon>
        <taxon>fabids</taxon>
        <taxon>Fabales</taxon>
        <taxon>Fabaceae</taxon>
        <taxon>Papilionoideae</taxon>
        <taxon>50 kb inversion clade</taxon>
        <taxon>NPAAA clade</taxon>
        <taxon>indigoferoid/millettioid clade</taxon>
        <taxon>Phaseoleae</taxon>
        <taxon>Mucuna</taxon>
    </lineage>
</organism>
<dbReference type="AlphaFoldDB" id="A0A371HND0"/>